<dbReference type="AlphaFoldDB" id="D3R2F0"/>
<protein>
    <submittedName>
        <fullName evidence="1">Uncharacterized protein</fullName>
    </submittedName>
</protein>
<dbReference type="KEGG" id="clo:HMPREF0868_1064"/>
<keyword evidence="2" id="KW-1185">Reference proteome</keyword>
<evidence type="ECO:0000313" key="2">
    <source>
        <dbReference type="Proteomes" id="UP000008234"/>
    </source>
</evidence>
<dbReference type="Proteomes" id="UP000008234">
    <property type="component" value="Chromosome"/>
</dbReference>
<name>D3R2F0_MAGIU</name>
<evidence type="ECO:0000313" key="1">
    <source>
        <dbReference type="EMBL" id="ADC90547.1"/>
    </source>
</evidence>
<proteinExistence type="predicted"/>
<dbReference type="HOGENOM" id="CLU_2936143_0_0_9"/>
<sequence length="60" mass="7478">MIIYWSILVLITIFFLFKNMDKLENYRNEMIRMIDNEICEILIENNVGYQKKKKKKKKKY</sequence>
<gene>
    <name evidence="1" type="ordered locus">HMPREF0868_1064</name>
</gene>
<organism evidence="1 2">
    <name type="scientific">Mageeibacillus indolicus (strain UPII9-5)</name>
    <name type="common">Clostridiales genomosp. BVAB3 (strain UPII9-5)</name>
    <dbReference type="NCBI Taxonomy" id="699246"/>
    <lineage>
        <taxon>Bacteria</taxon>
        <taxon>Bacillati</taxon>
        <taxon>Bacillota</taxon>
        <taxon>Clostridia</taxon>
        <taxon>Eubacteriales</taxon>
        <taxon>Oscillospiraceae</taxon>
        <taxon>Mageeibacillus</taxon>
    </lineage>
</organism>
<accession>D3R2F0</accession>
<dbReference type="EMBL" id="CP001850">
    <property type="protein sequence ID" value="ADC90547.1"/>
    <property type="molecule type" value="Genomic_DNA"/>
</dbReference>
<reference evidence="2" key="1">
    <citation type="submission" date="2009-12" db="EMBL/GenBank/DDBJ databases">
        <title>Sequence of Clostridiales genomosp. BVAB3 str. UPII9-5.</title>
        <authorList>
            <person name="Madupu R."/>
            <person name="Durkin A.S."/>
            <person name="Torralba M."/>
            <person name="Methe B."/>
            <person name="Sutton G.G."/>
            <person name="Strausberg R.L."/>
            <person name="Nelson K.E."/>
        </authorList>
    </citation>
    <scope>NUCLEOTIDE SEQUENCE [LARGE SCALE GENOMIC DNA]</scope>
    <source>
        <strain evidence="2">UPII9-5</strain>
    </source>
</reference>
<dbReference type="STRING" id="699246.HMPREF0868_1064"/>